<organism evidence="9 10">
    <name type="scientific">Candidatus Muproteobacteria bacterium RBG_16_65_34</name>
    <dbReference type="NCBI Taxonomy" id="1817760"/>
    <lineage>
        <taxon>Bacteria</taxon>
        <taxon>Pseudomonadati</taxon>
        <taxon>Pseudomonadota</taxon>
        <taxon>Candidatus Muproteobacteria</taxon>
    </lineage>
</organism>
<dbReference type="Proteomes" id="UP000178885">
    <property type="component" value="Unassembled WGS sequence"/>
</dbReference>
<keyword evidence="3 7" id="KW-0812">Transmembrane</keyword>
<dbReference type="InterPro" id="IPR044772">
    <property type="entry name" value="NO3_transporter"/>
</dbReference>
<evidence type="ECO:0000313" key="10">
    <source>
        <dbReference type="Proteomes" id="UP000178885"/>
    </source>
</evidence>
<dbReference type="AlphaFoldDB" id="A0A1F6TQJ4"/>
<feature type="transmembrane region" description="Helical" evidence="7">
    <location>
        <begin position="108"/>
        <end position="125"/>
    </location>
</feature>
<evidence type="ECO:0000256" key="3">
    <source>
        <dbReference type="ARBA" id="ARBA00022692"/>
    </source>
</evidence>
<dbReference type="InterPro" id="IPR036259">
    <property type="entry name" value="MFS_trans_sf"/>
</dbReference>
<keyword evidence="5" id="KW-0534">Nitrate assimilation</keyword>
<evidence type="ECO:0000313" key="9">
    <source>
        <dbReference type="EMBL" id="OGI47407.1"/>
    </source>
</evidence>
<name>A0A1F6TQJ4_9PROT</name>
<dbReference type="CDD" id="cd17341">
    <property type="entry name" value="MFS_NRT2_like"/>
    <property type="match status" value="1"/>
</dbReference>
<dbReference type="GO" id="GO:0016020">
    <property type="term" value="C:membrane"/>
    <property type="evidence" value="ECO:0007669"/>
    <property type="project" value="UniProtKB-SubCell"/>
</dbReference>
<comment type="similarity">
    <text evidence="2">Belongs to the major facilitator superfamily. Nitrate/nitrite porter (TC 2.A.1.8) family.</text>
</comment>
<feature type="transmembrane region" description="Helical" evidence="7">
    <location>
        <begin position="166"/>
        <end position="187"/>
    </location>
</feature>
<comment type="subcellular location">
    <subcellularLocation>
        <location evidence="1">Membrane</location>
        <topology evidence="1">Multi-pass membrane protein</topology>
    </subcellularLocation>
</comment>
<feature type="transmembrane region" description="Helical" evidence="7">
    <location>
        <begin position="83"/>
        <end position="102"/>
    </location>
</feature>
<protein>
    <submittedName>
        <fullName evidence="9">MFS transporter</fullName>
    </submittedName>
</protein>
<dbReference type="SUPFAM" id="SSF103473">
    <property type="entry name" value="MFS general substrate transporter"/>
    <property type="match status" value="1"/>
</dbReference>
<evidence type="ECO:0000256" key="4">
    <source>
        <dbReference type="ARBA" id="ARBA00022989"/>
    </source>
</evidence>
<feature type="domain" description="Major facilitator superfamily (MFS) profile" evidence="8">
    <location>
        <begin position="13"/>
        <end position="413"/>
    </location>
</feature>
<feature type="transmembrane region" description="Helical" evidence="7">
    <location>
        <begin position="137"/>
        <end position="160"/>
    </location>
</feature>
<evidence type="ECO:0000256" key="1">
    <source>
        <dbReference type="ARBA" id="ARBA00004141"/>
    </source>
</evidence>
<keyword evidence="6 7" id="KW-0472">Membrane</keyword>
<proteinExistence type="inferred from homology"/>
<evidence type="ECO:0000256" key="2">
    <source>
        <dbReference type="ARBA" id="ARBA00008432"/>
    </source>
</evidence>
<evidence type="ECO:0000256" key="5">
    <source>
        <dbReference type="ARBA" id="ARBA00023063"/>
    </source>
</evidence>
<feature type="transmembrane region" description="Helical" evidence="7">
    <location>
        <begin position="240"/>
        <end position="262"/>
    </location>
</feature>
<evidence type="ECO:0000259" key="8">
    <source>
        <dbReference type="PROSITE" id="PS50850"/>
    </source>
</evidence>
<feature type="transmembrane region" description="Helical" evidence="7">
    <location>
        <begin position="355"/>
        <end position="374"/>
    </location>
</feature>
<feature type="transmembrane region" description="Helical" evidence="7">
    <location>
        <begin position="52"/>
        <end position="71"/>
    </location>
</feature>
<dbReference type="PANTHER" id="PTHR23515">
    <property type="entry name" value="HIGH-AFFINITY NITRATE TRANSPORTER 2.3"/>
    <property type="match status" value="1"/>
</dbReference>
<dbReference type="PROSITE" id="PS50850">
    <property type="entry name" value="MFS"/>
    <property type="match status" value="1"/>
</dbReference>
<dbReference type="Gene3D" id="1.20.1250.20">
    <property type="entry name" value="MFS general substrate transporter like domains"/>
    <property type="match status" value="1"/>
</dbReference>
<comment type="caution">
    <text evidence="9">The sequence shown here is derived from an EMBL/GenBank/DDBJ whole genome shotgun (WGS) entry which is preliminary data.</text>
</comment>
<dbReference type="GO" id="GO:0015112">
    <property type="term" value="F:nitrate transmembrane transporter activity"/>
    <property type="evidence" value="ECO:0007669"/>
    <property type="project" value="InterPro"/>
</dbReference>
<keyword evidence="4 7" id="KW-1133">Transmembrane helix</keyword>
<evidence type="ECO:0000256" key="6">
    <source>
        <dbReference type="ARBA" id="ARBA00023136"/>
    </source>
</evidence>
<dbReference type="Pfam" id="PF07690">
    <property type="entry name" value="MFS_1"/>
    <property type="match status" value="1"/>
</dbReference>
<feature type="transmembrane region" description="Helical" evidence="7">
    <location>
        <begin position="322"/>
        <end position="343"/>
    </location>
</feature>
<evidence type="ECO:0000256" key="7">
    <source>
        <dbReference type="SAM" id="Phobius"/>
    </source>
</evidence>
<reference evidence="9 10" key="1">
    <citation type="journal article" date="2016" name="Nat. Commun.">
        <title>Thousands of microbial genomes shed light on interconnected biogeochemical processes in an aquifer system.</title>
        <authorList>
            <person name="Anantharaman K."/>
            <person name="Brown C.T."/>
            <person name="Hug L.A."/>
            <person name="Sharon I."/>
            <person name="Castelle C.J."/>
            <person name="Probst A.J."/>
            <person name="Thomas B.C."/>
            <person name="Singh A."/>
            <person name="Wilkins M.J."/>
            <person name="Karaoz U."/>
            <person name="Brodie E.L."/>
            <person name="Williams K.H."/>
            <person name="Hubbard S.S."/>
            <person name="Banfield J.F."/>
        </authorList>
    </citation>
    <scope>NUCLEOTIDE SEQUENCE [LARGE SCALE GENOMIC DNA]</scope>
</reference>
<gene>
    <name evidence="9" type="ORF">A2151_08020</name>
</gene>
<dbReference type="InterPro" id="IPR011701">
    <property type="entry name" value="MFS"/>
</dbReference>
<feature type="transmembrane region" description="Helical" evidence="7">
    <location>
        <begin position="212"/>
        <end position="234"/>
    </location>
</feature>
<sequence length="424" mass="44807">MDWREFRQAGHWPTLLSAFLYFDVSFMVWVVFGPLSLYLSQDLGLTIEEKFSVVAVPILAGAILRVPLGVLADYLGPKRTGSFAQLAVIAGMAWAWLFGLHSKLEVELLGVVLGLAGASFAVALPQASRWYPPRYQGVVMGIAGAGNMGVVLDAMFVPWMAEHWGWQAVFGALLIPLVIVLAIYLALAKDAPEQRAKVSLARYATVLGDRDTWWFMFFYSITFGGFVGLGNALPLYFTDWYHTSGIAAGMMAALVVLAGSMARPLGGILADRFGGIRTLQVLFVIVAGAYLTVAFLPQGPAPAAAATAKVAGWALDELPGSAWLAVAVFFLGATALGMGNGSVFQLVPLRFRNEIGVMTGLVGAAGGIGGFVLAKALGISKGMTGGFFAGFSLFAGLAAIGLVGLIAVKTRWRTTWGAVSGAQV</sequence>
<accession>A0A1F6TQJ4</accession>
<dbReference type="GO" id="GO:0042128">
    <property type="term" value="P:nitrate assimilation"/>
    <property type="evidence" value="ECO:0007669"/>
    <property type="project" value="UniProtKB-KW"/>
</dbReference>
<feature type="transmembrane region" description="Helical" evidence="7">
    <location>
        <begin position="386"/>
        <end position="408"/>
    </location>
</feature>
<dbReference type="STRING" id="1817760.A2151_08020"/>
<feature type="transmembrane region" description="Helical" evidence="7">
    <location>
        <begin position="274"/>
        <end position="296"/>
    </location>
</feature>
<dbReference type="EMBL" id="MFSU01000057">
    <property type="protein sequence ID" value="OGI47407.1"/>
    <property type="molecule type" value="Genomic_DNA"/>
</dbReference>
<feature type="transmembrane region" description="Helical" evidence="7">
    <location>
        <begin position="12"/>
        <end position="32"/>
    </location>
</feature>
<dbReference type="InterPro" id="IPR020846">
    <property type="entry name" value="MFS_dom"/>
</dbReference>